<dbReference type="GO" id="GO:0003684">
    <property type="term" value="F:damaged DNA binding"/>
    <property type="evidence" value="ECO:0007669"/>
    <property type="project" value="InterPro"/>
</dbReference>
<dbReference type="Pfam" id="PF01149">
    <property type="entry name" value="Fapy_DNA_glyco"/>
    <property type="match status" value="1"/>
</dbReference>
<dbReference type="SUPFAM" id="SSF46946">
    <property type="entry name" value="S13-like H2TH domain"/>
    <property type="match status" value="1"/>
</dbReference>
<dbReference type="NCBIfam" id="NF002211">
    <property type="entry name" value="PRK01103.1"/>
    <property type="match status" value="1"/>
</dbReference>
<evidence type="ECO:0000256" key="14">
    <source>
        <dbReference type="ARBA" id="ARBA00044632"/>
    </source>
</evidence>
<dbReference type="SMART" id="SM01232">
    <property type="entry name" value="H2TH"/>
    <property type="match status" value="1"/>
</dbReference>
<accession>A0A1Z3N7W9</accession>
<evidence type="ECO:0000256" key="15">
    <source>
        <dbReference type="HAMAP-Rule" id="MF_00103"/>
    </source>
</evidence>
<dbReference type="InterPro" id="IPR010979">
    <property type="entry name" value="Ribosomal_uS13-like_H2TH"/>
</dbReference>
<evidence type="ECO:0000256" key="10">
    <source>
        <dbReference type="ARBA" id="ARBA00023204"/>
    </source>
</evidence>
<comment type="subunit">
    <text evidence="3 15">Monomer.</text>
</comment>
<feature type="active site" description="Proton donor; for beta-elimination activity" evidence="15">
    <location>
        <position position="59"/>
    </location>
</feature>
<proteinExistence type="inferred from homology"/>
<keyword evidence="13 15" id="KW-0326">Glycosidase</keyword>
<keyword evidence="7 15" id="KW-0378">Hydrolase</keyword>
<keyword evidence="4 15" id="KW-0479">Metal-binding</keyword>
<dbReference type="InterPro" id="IPR015886">
    <property type="entry name" value="H2TH_FPG"/>
</dbReference>
<keyword evidence="6 15" id="KW-0863">Zinc-finger</keyword>
<keyword evidence="9 15" id="KW-0238">DNA-binding</keyword>
<evidence type="ECO:0000256" key="5">
    <source>
        <dbReference type="ARBA" id="ARBA00022763"/>
    </source>
</evidence>
<feature type="binding site" evidence="15">
    <location>
        <position position="151"/>
    </location>
    <ligand>
        <name>DNA</name>
        <dbReference type="ChEBI" id="CHEBI:16991"/>
    </ligand>
</feature>
<dbReference type="PROSITE" id="PS51068">
    <property type="entry name" value="FPG_CAT"/>
    <property type="match status" value="1"/>
</dbReference>
<keyword evidence="10 15" id="KW-0234">DNA repair</keyword>
<evidence type="ECO:0000256" key="9">
    <source>
        <dbReference type="ARBA" id="ARBA00023125"/>
    </source>
</evidence>
<dbReference type="OrthoDB" id="5289976at2"/>
<reference evidence="18 19" key="1">
    <citation type="submission" date="2017-04" db="EMBL/GenBank/DDBJ databases">
        <title>Whole genome sequence of Bdellovibrio bacteriovorus strain SSB218315.</title>
        <authorList>
            <person name="Oyedara O."/>
            <person name="Rodriguez-Perez M.A."/>
        </authorList>
    </citation>
    <scope>NUCLEOTIDE SEQUENCE [LARGE SCALE GENOMIC DNA]</scope>
    <source>
        <strain evidence="18 19">SSB218315</strain>
    </source>
</reference>
<dbReference type="SUPFAM" id="SSF81624">
    <property type="entry name" value="N-terminal domain of MutM-like DNA repair proteins"/>
    <property type="match status" value="1"/>
</dbReference>
<dbReference type="GO" id="GO:0006284">
    <property type="term" value="P:base-excision repair"/>
    <property type="evidence" value="ECO:0007669"/>
    <property type="project" value="InterPro"/>
</dbReference>
<evidence type="ECO:0000256" key="11">
    <source>
        <dbReference type="ARBA" id="ARBA00023239"/>
    </source>
</evidence>
<dbReference type="Proteomes" id="UP000197003">
    <property type="component" value="Chromosome"/>
</dbReference>
<evidence type="ECO:0000313" key="19">
    <source>
        <dbReference type="Proteomes" id="UP000197003"/>
    </source>
</evidence>
<protein>
    <recommendedName>
        <fullName evidence="15">Formamidopyrimidine-DNA glycosylase</fullName>
        <shortName evidence="15">Fapy-DNA glycosylase</shortName>
        <ecNumber evidence="15">3.2.2.23</ecNumber>
    </recommendedName>
    <alternativeName>
        <fullName evidence="15">DNA-(apurinic or apyrimidinic site) lyase MutM</fullName>
        <shortName evidence="15">AP lyase MutM</shortName>
        <ecNumber evidence="15">4.2.99.18</ecNumber>
    </alternativeName>
</protein>
<dbReference type="Pfam" id="PF06827">
    <property type="entry name" value="zf-FPG_IleRS"/>
    <property type="match status" value="1"/>
</dbReference>
<evidence type="ECO:0000256" key="12">
    <source>
        <dbReference type="ARBA" id="ARBA00023268"/>
    </source>
</evidence>
<evidence type="ECO:0000259" key="17">
    <source>
        <dbReference type="PROSITE" id="PS51068"/>
    </source>
</evidence>
<evidence type="ECO:0000313" key="18">
    <source>
        <dbReference type="EMBL" id="ASD63564.1"/>
    </source>
</evidence>
<dbReference type="InterPro" id="IPR035937">
    <property type="entry name" value="FPG_N"/>
</dbReference>
<dbReference type="PROSITE" id="PS51066">
    <property type="entry name" value="ZF_FPG_2"/>
    <property type="match status" value="1"/>
</dbReference>
<dbReference type="EC" id="3.2.2.23" evidence="15"/>
<dbReference type="GO" id="GO:0140078">
    <property type="term" value="F:class I DNA-(apurinic or apyrimidinic site) endonuclease activity"/>
    <property type="evidence" value="ECO:0007669"/>
    <property type="project" value="UniProtKB-EC"/>
</dbReference>
<keyword evidence="5 15" id="KW-0227">DNA damage</keyword>
<dbReference type="SMART" id="SM00898">
    <property type="entry name" value="Fapy_DNA_glyco"/>
    <property type="match status" value="1"/>
</dbReference>
<dbReference type="CDD" id="cd08966">
    <property type="entry name" value="EcFpg-like_N"/>
    <property type="match status" value="1"/>
</dbReference>
<feature type="active site" description="Proton donor; for delta-elimination activity" evidence="15">
    <location>
        <position position="260"/>
    </location>
</feature>
<evidence type="ECO:0000256" key="3">
    <source>
        <dbReference type="ARBA" id="ARBA00011245"/>
    </source>
</evidence>
<keyword evidence="11 15" id="KW-0456">Lyase</keyword>
<dbReference type="PANTHER" id="PTHR22993">
    <property type="entry name" value="FORMAMIDOPYRIMIDINE-DNA GLYCOSYLASE"/>
    <property type="match status" value="1"/>
</dbReference>
<feature type="domain" description="FPG-type" evidence="16">
    <location>
        <begin position="236"/>
        <end position="270"/>
    </location>
</feature>
<dbReference type="Gene3D" id="3.20.190.10">
    <property type="entry name" value="MutM-like, N-terminal"/>
    <property type="match status" value="1"/>
</dbReference>
<dbReference type="Gene3D" id="1.10.8.50">
    <property type="match status" value="1"/>
</dbReference>
<evidence type="ECO:0000256" key="4">
    <source>
        <dbReference type="ARBA" id="ARBA00022723"/>
    </source>
</evidence>
<comment type="catalytic activity">
    <reaction evidence="14 15">
        <text>2'-deoxyribonucleotide-(2'-deoxyribose 5'-phosphate)-2'-deoxyribonucleotide-DNA = a 3'-end 2'-deoxyribonucleotide-(2,3-dehydro-2,3-deoxyribose 5'-phosphate)-DNA + a 5'-end 5'-phospho-2'-deoxyribonucleoside-DNA + H(+)</text>
        <dbReference type="Rhea" id="RHEA:66592"/>
        <dbReference type="Rhea" id="RHEA-COMP:13180"/>
        <dbReference type="Rhea" id="RHEA-COMP:16897"/>
        <dbReference type="Rhea" id="RHEA-COMP:17067"/>
        <dbReference type="ChEBI" id="CHEBI:15378"/>
        <dbReference type="ChEBI" id="CHEBI:136412"/>
        <dbReference type="ChEBI" id="CHEBI:157695"/>
        <dbReference type="ChEBI" id="CHEBI:167181"/>
        <dbReference type="EC" id="4.2.99.18"/>
    </reaction>
</comment>
<comment type="catalytic activity">
    <reaction evidence="1 15">
        <text>Hydrolysis of DNA containing ring-opened 7-methylguanine residues, releasing 2,6-diamino-4-hydroxy-5-(N-methyl)formamidopyrimidine.</text>
        <dbReference type="EC" id="3.2.2.23"/>
    </reaction>
</comment>
<keyword evidence="8 15" id="KW-0862">Zinc</keyword>
<dbReference type="EMBL" id="CP020946">
    <property type="protein sequence ID" value="ASD63564.1"/>
    <property type="molecule type" value="Genomic_DNA"/>
</dbReference>
<gene>
    <name evidence="15" type="primary">mutM</name>
    <name evidence="15" type="synonym">fpg</name>
    <name evidence="18" type="ORF">B9G79_08250</name>
</gene>
<organism evidence="18 19">
    <name type="scientific">Bdellovibrio bacteriovorus</name>
    <dbReference type="NCBI Taxonomy" id="959"/>
    <lineage>
        <taxon>Bacteria</taxon>
        <taxon>Pseudomonadati</taxon>
        <taxon>Bdellovibrionota</taxon>
        <taxon>Bdellovibrionia</taxon>
        <taxon>Bdellovibrionales</taxon>
        <taxon>Pseudobdellovibrionaceae</taxon>
        <taxon>Bdellovibrio</taxon>
    </lineage>
</organism>
<dbReference type="InterPro" id="IPR012319">
    <property type="entry name" value="FPG_cat"/>
</dbReference>
<dbReference type="EC" id="4.2.99.18" evidence="15"/>
<feature type="active site" description="Schiff-base intermediate with DNA" evidence="15">
    <location>
        <position position="2"/>
    </location>
</feature>
<dbReference type="HAMAP" id="MF_00103">
    <property type="entry name" value="Fapy_DNA_glycosyl"/>
    <property type="match status" value="1"/>
</dbReference>
<feature type="binding site" evidence="15">
    <location>
        <position position="110"/>
    </location>
    <ligand>
        <name>DNA</name>
        <dbReference type="ChEBI" id="CHEBI:16991"/>
    </ligand>
</feature>
<evidence type="ECO:0000256" key="1">
    <source>
        <dbReference type="ARBA" id="ARBA00001668"/>
    </source>
</evidence>
<dbReference type="InterPro" id="IPR010663">
    <property type="entry name" value="Znf_FPG/IleRS"/>
</dbReference>
<evidence type="ECO:0000256" key="2">
    <source>
        <dbReference type="ARBA" id="ARBA00009409"/>
    </source>
</evidence>
<dbReference type="PANTHER" id="PTHR22993:SF9">
    <property type="entry name" value="FORMAMIDOPYRIMIDINE-DNA GLYCOSYLASE"/>
    <property type="match status" value="1"/>
</dbReference>
<dbReference type="PROSITE" id="PS01242">
    <property type="entry name" value="ZF_FPG_1"/>
    <property type="match status" value="1"/>
</dbReference>
<evidence type="ECO:0000259" key="16">
    <source>
        <dbReference type="PROSITE" id="PS51066"/>
    </source>
</evidence>
<comment type="similarity">
    <text evidence="2 15">Belongs to the FPG family.</text>
</comment>
<dbReference type="GO" id="GO:0008270">
    <property type="term" value="F:zinc ion binding"/>
    <property type="evidence" value="ECO:0007669"/>
    <property type="project" value="UniProtKB-UniRule"/>
</dbReference>
<dbReference type="Pfam" id="PF06831">
    <property type="entry name" value="H2TH"/>
    <property type="match status" value="1"/>
</dbReference>
<feature type="domain" description="Formamidopyrimidine-DNA glycosylase catalytic" evidence="17">
    <location>
        <begin position="2"/>
        <end position="113"/>
    </location>
</feature>
<evidence type="ECO:0000256" key="6">
    <source>
        <dbReference type="ARBA" id="ARBA00022771"/>
    </source>
</evidence>
<evidence type="ECO:0000256" key="13">
    <source>
        <dbReference type="ARBA" id="ARBA00023295"/>
    </source>
</evidence>
<keyword evidence="12 15" id="KW-0511">Multifunctional enzyme</keyword>
<dbReference type="InterPro" id="IPR015887">
    <property type="entry name" value="DNA_glyclase_Znf_dom_DNA_BS"/>
</dbReference>
<dbReference type="FunFam" id="1.10.8.50:FF:000003">
    <property type="entry name" value="Formamidopyrimidine-DNA glycosylase"/>
    <property type="match status" value="1"/>
</dbReference>
<dbReference type="InterPro" id="IPR020629">
    <property type="entry name" value="FPG_Glyclase"/>
</dbReference>
<feature type="binding site" evidence="15">
    <location>
        <position position="91"/>
    </location>
    <ligand>
        <name>DNA</name>
        <dbReference type="ChEBI" id="CHEBI:16991"/>
    </ligand>
</feature>
<dbReference type="NCBIfam" id="TIGR00577">
    <property type="entry name" value="fpg"/>
    <property type="match status" value="1"/>
</dbReference>
<name>A0A1Z3N7W9_BDEBC</name>
<comment type="function">
    <text evidence="15">Involved in base excision repair of DNA damaged by oxidation or by mutagenic agents. Acts as DNA glycosylase that recognizes and removes damaged bases. Has a preference for oxidized purines, such as 7,8-dihydro-8-oxoguanine (8-oxoG). Has AP (apurinic/apyrimidinic) lyase activity and introduces nicks in the DNA strand. Cleaves the DNA backbone by beta-delta elimination to generate a single-strand break at the site of the removed base with both 3'- and 5'-phosphates.</text>
</comment>
<dbReference type="InterPro" id="IPR000214">
    <property type="entry name" value="Znf_DNA_glyclase/AP_lyase"/>
</dbReference>
<evidence type="ECO:0000256" key="8">
    <source>
        <dbReference type="ARBA" id="ARBA00022833"/>
    </source>
</evidence>
<comment type="cofactor">
    <cofactor evidence="15">
        <name>Zn(2+)</name>
        <dbReference type="ChEBI" id="CHEBI:29105"/>
    </cofactor>
    <text evidence="15">Binds 1 zinc ion per subunit.</text>
</comment>
<dbReference type="AlphaFoldDB" id="A0A1Z3N7W9"/>
<dbReference type="GO" id="GO:0034039">
    <property type="term" value="F:8-oxo-7,8-dihydroguanine DNA N-glycosylase activity"/>
    <property type="evidence" value="ECO:0007669"/>
    <property type="project" value="TreeGrafter"/>
</dbReference>
<dbReference type="RefSeq" id="WP_088565097.1">
    <property type="nucleotide sequence ID" value="NZ_CP020946.1"/>
</dbReference>
<sequence length="270" mass="30127">MPELPEVEVVRRGLQTILKDQPILEKVELMRKDLREPIPARKISTLIGQPLTSIERRAKYLLLWTPKGAMLSHLGMTGTWRVAVPGDERLHDHIYLHFSGNLRLAYRDPRRFGCFDFVQDPLKHPKLADLGPEPLEAEFNGSLLWEKLRGKDVALKVALMDQKVVVGVGNIYASEALFAAGIKPTLPARKLSLERASLLVGEIKKILSQSIKAGGSSISDFAQASGESGYFQTSFQVYGRDKEPCVTCGQQVKSKVLGGRNTFWCSRCQK</sequence>
<feature type="active site" description="Proton donor" evidence="15">
    <location>
        <position position="3"/>
    </location>
</feature>
<evidence type="ECO:0000256" key="7">
    <source>
        <dbReference type="ARBA" id="ARBA00022801"/>
    </source>
</evidence>
<dbReference type="SUPFAM" id="SSF57716">
    <property type="entry name" value="Glucocorticoid receptor-like (DNA-binding domain)"/>
    <property type="match status" value="1"/>
</dbReference>